<dbReference type="OrthoDB" id="9900701at2"/>
<dbReference type="RefSeq" id="WP_139037761.1">
    <property type="nucleotide sequence ID" value="NZ_VDDA01000011.1"/>
</dbReference>
<feature type="region of interest" description="Disordered" evidence="1">
    <location>
        <begin position="105"/>
        <end position="127"/>
    </location>
</feature>
<gene>
    <name evidence="2" type="ORF">FF100_21330</name>
</gene>
<proteinExistence type="predicted"/>
<reference evidence="2 3" key="1">
    <citation type="submission" date="2019-06" db="EMBL/GenBank/DDBJ databases">
        <title>Genome of Methylobacterium sp. 17Sr1-39.</title>
        <authorList>
            <person name="Seo T."/>
        </authorList>
    </citation>
    <scope>NUCLEOTIDE SEQUENCE [LARGE SCALE GENOMIC DNA]</scope>
    <source>
        <strain evidence="2 3">17Sr1-39</strain>
    </source>
</reference>
<dbReference type="EMBL" id="VDDA01000011">
    <property type="protein sequence ID" value="TNC10706.1"/>
    <property type="molecule type" value="Genomic_DNA"/>
</dbReference>
<organism evidence="2 3">
    <name type="scientific">Methylobacterium terricola</name>
    <dbReference type="NCBI Taxonomy" id="2583531"/>
    <lineage>
        <taxon>Bacteria</taxon>
        <taxon>Pseudomonadati</taxon>
        <taxon>Pseudomonadota</taxon>
        <taxon>Alphaproteobacteria</taxon>
        <taxon>Hyphomicrobiales</taxon>
        <taxon>Methylobacteriaceae</taxon>
        <taxon>Methylobacterium</taxon>
    </lineage>
</organism>
<dbReference type="AlphaFoldDB" id="A0A5C4LDT6"/>
<sequence>MSRHEKFDTESSVVVGRDGGLSAEKPRKIDCAVRGTKIAALNLGAMSIGELAALLSVYEQAGRAFSQNMLWPELGNHGGCRTDDEAERCASIQNALLDELARRASASRCDRVDATPATEVPDDKGRR</sequence>
<evidence type="ECO:0000256" key="1">
    <source>
        <dbReference type="SAM" id="MobiDB-lite"/>
    </source>
</evidence>
<accession>A0A5C4LDT6</accession>
<name>A0A5C4LDT6_9HYPH</name>
<evidence type="ECO:0000313" key="3">
    <source>
        <dbReference type="Proteomes" id="UP000305267"/>
    </source>
</evidence>
<comment type="caution">
    <text evidence="2">The sequence shown here is derived from an EMBL/GenBank/DDBJ whole genome shotgun (WGS) entry which is preliminary data.</text>
</comment>
<keyword evidence="3" id="KW-1185">Reference proteome</keyword>
<protein>
    <submittedName>
        <fullName evidence="2">Uncharacterized protein</fullName>
    </submittedName>
</protein>
<dbReference type="Proteomes" id="UP000305267">
    <property type="component" value="Unassembled WGS sequence"/>
</dbReference>
<evidence type="ECO:0000313" key="2">
    <source>
        <dbReference type="EMBL" id="TNC10706.1"/>
    </source>
</evidence>